<evidence type="ECO:0008006" key="4">
    <source>
        <dbReference type="Google" id="ProtNLM"/>
    </source>
</evidence>
<accession>A0A1I2F257</accession>
<dbReference type="OrthoDB" id="193535at2"/>
<dbReference type="Proteomes" id="UP000199119">
    <property type="component" value="Unassembled WGS sequence"/>
</dbReference>
<name>A0A1I2F257_9BURK</name>
<keyword evidence="1" id="KW-0732">Signal</keyword>
<reference evidence="3" key="1">
    <citation type="submission" date="2016-10" db="EMBL/GenBank/DDBJ databases">
        <authorList>
            <person name="Varghese N."/>
            <person name="Submissions S."/>
        </authorList>
    </citation>
    <scope>NUCLEOTIDE SEQUENCE [LARGE SCALE GENOMIC DNA]</scope>
    <source>
        <strain evidence="3">DSM 27981</strain>
    </source>
</reference>
<dbReference type="PROSITE" id="PS51257">
    <property type="entry name" value="PROKAR_LIPOPROTEIN"/>
    <property type="match status" value="1"/>
</dbReference>
<evidence type="ECO:0000256" key="1">
    <source>
        <dbReference type="SAM" id="SignalP"/>
    </source>
</evidence>
<gene>
    <name evidence="2" type="ORF">SAMN04489711_10956</name>
</gene>
<dbReference type="RefSeq" id="WP_092940067.1">
    <property type="nucleotide sequence ID" value="NZ_FONX01000009.1"/>
</dbReference>
<evidence type="ECO:0000313" key="2">
    <source>
        <dbReference type="EMBL" id="SFE99089.1"/>
    </source>
</evidence>
<dbReference type="STRING" id="1177982.SAMN04489711_10956"/>
<dbReference type="AlphaFoldDB" id="A0A1I2F257"/>
<dbReference type="PANTHER" id="PTHR35567:SF1">
    <property type="entry name" value="CONSERVED FUNGAL PROTEIN (AFU_ORTHOLOGUE AFUA_1G14230)"/>
    <property type="match status" value="1"/>
</dbReference>
<dbReference type="Pfam" id="PF11937">
    <property type="entry name" value="DUF3455"/>
    <property type="match status" value="1"/>
</dbReference>
<proteinExistence type="predicted"/>
<feature type="signal peptide" evidence="1">
    <location>
        <begin position="1"/>
        <end position="23"/>
    </location>
</feature>
<organism evidence="2 3">
    <name type="scientific">Paracidovorax wautersii</name>
    <dbReference type="NCBI Taxonomy" id="1177982"/>
    <lineage>
        <taxon>Bacteria</taxon>
        <taxon>Pseudomonadati</taxon>
        <taxon>Pseudomonadota</taxon>
        <taxon>Betaproteobacteria</taxon>
        <taxon>Burkholderiales</taxon>
        <taxon>Comamonadaceae</taxon>
        <taxon>Paracidovorax</taxon>
    </lineage>
</organism>
<sequence length="192" mass="19819">MRNIRLSRIATLAGTVSAAALLAACGSMSSSPSSGMAFSQASLPASIQVPAGNKVAWETVGKGDITYECKDKAGMPGQVEWTFAGPDAKLMDRSGKQVGKYYGPPATWEANDGSKLTATQLAVAPSTAGALPYQLVKANPAMGSGALTGVTYIQRVNLTGGVAPANMACTMANKGQKTTVPYQADYIFYKAV</sequence>
<protein>
    <recommendedName>
        <fullName evidence="4">DUF3455 domain-containing protein</fullName>
    </recommendedName>
</protein>
<dbReference type="EMBL" id="FONX01000009">
    <property type="protein sequence ID" value="SFE99089.1"/>
    <property type="molecule type" value="Genomic_DNA"/>
</dbReference>
<dbReference type="InterPro" id="IPR021851">
    <property type="entry name" value="DUF3455"/>
</dbReference>
<evidence type="ECO:0000313" key="3">
    <source>
        <dbReference type="Proteomes" id="UP000199119"/>
    </source>
</evidence>
<keyword evidence="3" id="KW-1185">Reference proteome</keyword>
<dbReference type="PANTHER" id="PTHR35567">
    <property type="entry name" value="MALATE DEHYDROGENASE (AFU_ORTHOLOGUE AFUA_2G13800)"/>
    <property type="match status" value="1"/>
</dbReference>
<feature type="chain" id="PRO_5011652629" description="DUF3455 domain-containing protein" evidence="1">
    <location>
        <begin position="24"/>
        <end position="192"/>
    </location>
</feature>